<dbReference type="EMBL" id="LDSI01000014">
    <property type="protein sequence ID" value="KTS97658.1"/>
    <property type="molecule type" value="Genomic_DNA"/>
</dbReference>
<comment type="caution">
    <text evidence="2">The sequence shown here is derived from an EMBL/GenBank/DDBJ whole genome shotgun (WGS) entry which is preliminary data.</text>
</comment>
<evidence type="ECO:0000313" key="3">
    <source>
        <dbReference type="Proteomes" id="UP000072520"/>
    </source>
</evidence>
<proteinExistence type="predicted"/>
<dbReference type="Proteomes" id="UP000072520">
    <property type="component" value="Unassembled WGS sequence"/>
</dbReference>
<sequence length="70" mass="8118">MKYVFIQQDQAEFCIKAMCRVLRVARSGWYAWQKRRTVVSTHQQFRRGCEPVPSGVQSNSSQEVQPGQLT</sequence>
<feature type="region of interest" description="Disordered" evidence="1">
    <location>
        <begin position="48"/>
        <end position="70"/>
    </location>
</feature>
<evidence type="ECO:0000313" key="2">
    <source>
        <dbReference type="EMBL" id="KTS97658.1"/>
    </source>
</evidence>
<feature type="compositionally biased region" description="Polar residues" evidence="1">
    <location>
        <begin position="55"/>
        <end position="70"/>
    </location>
</feature>
<organism evidence="2 3">
    <name type="scientific">Pantoea stewartii</name>
    <dbReference type="NCBI Taxonomy" id="66269"/>
    <lineage>
        <taxon>Bacteria</taxon>
        <taxon>Pseudomonadati</taxon>
        <taxon>Pseudomonadota</taxon>
        <taxon>Gammaproteobacteria</taxon>
        <taxon>Enterobacterales</taxon>
        <taxon>Erwiniaceae</taxon>
        <taxon>Pantoea</taxon>
    </lineage>
</organism>
<gene>
    <name evidence="2" type="ORF">RSA13_11225</name>
</gene>
<accession>A0AB34VF85</accession>
<protein>
    <submittedName>
        <fullName evidence="2">Transposase</fullName>
    </submittedName>
</protein>
<evidence type="ECO:0000256" key="1">
    <source>
        <dbReference type="SAM" id="MobiDB-lite"/>
    </source>
</evidence>
<name>A0AB34VF85_9GAMM</name>
<dbReference type="AlphaFoldDB" id="A0AB34VF85"/>
<reference evidence="2 3" key="1">
    <citation type="journal article" date="2016" name="Front. Microbiol.">
        <title>Genomic Resource of Rice Seed Associated Bacteria.</title>
        <authorList>
            <person name="Midha S."/>
            <person name="Bansal K."/>
            <person name="Sharma S."/>
            <person name="Kumar N."/>
            <person name="Patil P.P."/>
            <person name="Chaudhry V."/>
            <person name="Patil P.B."/>
        </authorList>
    </citation>
    <scope>NUCLEOTIDE SEQUENCE [LARGE SCALE GENOMIC DNA]</scope>
    <source>
        <strain evidence="2 3">RSA13</strain>
    </source>
</reference>